<proteinExistence type="predicted"/>
<gene>
    <name evidence="3" type="ORF">US99_C0016G0002</name>
</gene>
<accession>A0A0G0KG64</accession>
<protein>
    <recommendedName>
        <fullName evidence="2">YdbS-like PH domain-containing protein</fullName>
    </recommendedName>
</protein>
<dbReference type="PANTHER" id="PTHR37938">
    <property type="entry name" value="BLL0215 PROTEIN"/>
    <property type="match status" value="1"/>
</dbReference>
<evidence type="ECO:0000313" key="4">
    <source>
        <dbReference type="Proteomes" id="UP000034324"/>
    </source>
</evidence>
<sequence length="197" mass="22399">MAKFHYRESPTPKQKKAFTPYLSEDEELILVTGLSKAFIRSKFIIYLLFPGMIFFGFGLGVGWLLGFSKMWAVILALSALLLSTIFRTMHIYHANRYLLTTKRVIIKQGLFSVKLTAALYDKITHLEVMQGVMDRLLLHHGSIIVNTAGANKGEIVLRFVDYPMEIKNLLERLINKEREQFGSRAASITTVEGEIIS</sequence>
<keyword evidence="1" id="KW-1133">Transmembrane helix</keyword>
<dbReference type="Proteomes" id="UP000034324">
    <property type="component" value="Unassembled WGS sequence"/>
</dbReference>
<comment type="caution">
    <text evidence="3">The sequence shown here is derived from an EMBL/GenBank/DDBJ whole genome shotgun (WGS) entry which is preliminary data.</text>
</comment>
<reference evidence="3 4" key="1">
    <citation type="journal article" date="2015" name="Nature">
        <title>rRNA introns, odd ribosomes, and small enigmatic genomes across a large radiation of phyla.</title>
        <authorList>
            <person name="Brown C.T."/>
            <person name="Hug L.A."/>
            <person name="Thomas B.C."/>
            <person name="Sharon I."/>
            <person name="Castelle C.J."/>
            <person name="Singh A."/>
            <person name="Wilkins M.J."/>
            <person name="Williams K.H."/>
            <person name="Banfield J.F."/>
        </authorList>
    </citation>
    <scope>NUCLEOTIDE SEQUENCE [LARGE SCALE GENOMIC DNA]</scope>
</reference>
<keyword evidence="1" id="KW-0472">Membrane</keyword>
<name>A0A0G0KG64_9BACT</name>
<dbReference type="Pfam" id="PF03703">
    <property type="entry name" value="bPH_2"/>
    <property type="match status" value="1"/>
</dbReference>
<evidence type="ECO:0000313" key="3">
    <source>
        <dbReference type="EMBL" id="KKQ78598.1"/>
    </source>
</evidence>
<keyword evidence="1" id="KW-0812">Transmembrane</keyword>
<dbReference type="EMBL" id="LBVC01000016">
    <property type="protein sequence ID" value="KKQ78598.1"/>
    <property type="molecule type" value="Genomic_DNA"/>
</dbReference>
<dbReference type="PANTHER" id="PTHR37938:SF1">
    <property type="entry name" value="BLL0215 PROTEIN"/>
    <property type="match status" value="1"/>
</dbReference>
<feature type="transmembrane region" description="Helical" evidence="1">
    <location>
        <begin position="43"/>
        <end position="65"/>
    </location>
</feature>
<evidence type="ECO:0000259" key="2">
    <source>
        <dbReference type="Pfam" id="PF03703"/>
    </source>
</evidence>
<organism evidence="3 4">
    <name type="scientific">Candidatus Daviesbacteria bacterium GW2011_GWF2_38_6</name>
    <dbReference type="NCBI Taxonomy" id="1618432"/>
    <lineage>
        <taxon>Bacteria</taxon>
        <taxon>Candidatus Daviesiibacteriota</taxon>
    </lineage>
</organism>
<feature type="domain" description="YdbS-like PH" evidence="2">
    <location>
        <begin position="92"/>
        <end position="169"/>
    </location>
</feature>
<evidence type="ECO:0000256" key="1">
    <source>
        <dbReference type="SAM" id="Phobius"/>
    </source>
</evidence>
<feature type="transmembrane region" description="Helical" evidence="1">
    <location>
        <begin position="71"/>
        <end position="89"/>
    </location>
</feature>
<dbReference type="AlphaFoldDB" id="A0A0G0KG64"/>
<dbReference type="InterPro" id="IPR005182">
    <property type="entry name" value="YdbS-like_PH"/>
</dbReference>